<sequence>MLVLMVLGIFPPGCMAKALPPRCCPDTCGSGDWLLGEPREGRRPFPTLSAAIRALVSCREDVCAMLPR</sequence>
<feature type="chain" id="PRO_5025607064" description="Secreted protein" evidence="1">
    <location>
        <begin position="17"/>
        <end position="68"/>
    </location>
</feature>
<accession>A0A6B0U0U4</accession>
<keyword evidence="1" id="KW-0732">Signal</keyword>
<dbReference type="EMBL" id="GIFC01000277">
    <property type="protein sequence ID" value="MXU82360.1"/>
    <property type="molecule type" value="Transcribed_RNA"/>
</dbReference>
<feature type="signal peptide" evidence="1">
    <location>
        <begin position="1"/>
        <end position="16"/>
    </location>
</feature>
<dbReference type="AlphaFoldDB" id="A0A6B0U0U4"/>
<evidence type="ECO:0008006" key="3">
    <source>
        <dbReference type="Google" id="ProtNLM"/>
    </source>
</evidence>
<evidence type="ECO:0000313" key="2">
    <source>
        <dbReference type="EMBL" id="MXU82360.1"/>
    </source>
</evidence>
<protein>
    <recommendedName>
        <fullName evidence="3">Secreted protein</fullName>
    </recommendedName>
</protein>
<proteinExistence type="predicted"/>
<organism evidence="2">
    <name type="scientific">Ixodes ricinus</name>
    <name type="common">Common tick</name>
    <name type="synonym">Acarus ricinus</name>
    <dbReference type="NCBI Taxonomy" id="34613"/>
    <lineage>
        <taxon>Eukaryota</taxon>
        <taxon>Metazoa</taxon>
        <taxon>Ecdysozoa</taxon>
        <taxon>Arthropoda</taxon>
        <taxon>Chelicerata</taxon>
        <taxon>Arachnida</taxon>
        <taxon>Acari</taxon>
        <taxon>Parasitiformes</taxon>
        <taxon>Ixodida</taxon>
        <taxon>Ixodoidea</taxon>
        <taxon>Ixodidae</taxon>
        <taxon>Ixodinae</taxon>
        <taxon>Ixodes</taxon>
    </lineage>
</organism>
<reference evidence="2" key="1">
    <citation type="submission" date="2019-12" db="EMBL/GenBank/DDBJ databases">
        <title>An insight into the sialome of adult female Ixodes ricinus ticks feeding for 6 days.</title>
        <authorList>
            <person name="Perner J."/>
            <person name="Ribeiro J.M.C."/>
        </authorList>
    </citation>
    <scope>NUCLEOTIDE SEQUENCE</scope>
    <source>
        <strain evidence="2">Semi-engorged</strain>
        <tissue evidence="2">Salivary glands</tissue>
    </source>
</reference>
<evidence type="ECO:0000256" key="1">
    <source>
        <dbReference type="SAM" id="SignalP"/>
    </source>
</evidence>
<name>A0A6B0U0U4_IXORI</name>